<evidence type="ECO:0000313" key="7">
    <source>
        <dbReference type="EMBL" id="OVF05425.1"/>
    </source>
</evidence>
<dbReference type="GO" id="GO:0003743">
    <property type="term" value="F:translation initiation factor activity"/>
    <property type="evidence" value="ECO:0007669"/>
    <property type="project" value="UniProtKB-KW"/>
</dbReference>
<comment type="similarity">
    <text evidence="2">Belongs to the CDC45 family.</text>
</comment>
<dbReference type="PANTHER" id="PTHR10507:SF0">
    <property type="entry name" value="CELL DIVISION CONTROL PROTEIN 45 HOMOLOG"/>
    <property type="match status" value="1"/>
</dbReference>
<evidence type="ECO:0000256" key="2">
    <source>
        <dbReference type="ARBA" id="ARBA00010727"/>
    </source>
</evidence>
<dbReference type="GO" id="GO:0003688">
    <property type="term" value="F:DNA replication origin binding"/>
    <property type="evidence" value="ECO:0007669"/>
    <property type="project" value="TreeGrafter"/>
</dbReference>
<accession>A0AA91SZU9</accession>
<protein>
    <submittedName>
        <fullName evidence="7">DNA replication initiation factor</fullName>
    </submittedName>
</protein>
<dbReference type="GO" id="GO:0003682">
    <property type="term" value="F:chromatin binding"/>
    <property type="evidence" value="ECO:0007669"/>
    <property type="project" value="TreeGrafter"/>
</dbReference>
<keyword evidence="4" id="KW-0539">Nucleus</keyword>
<dbReference type="GO" id="GO:0003697">
    <property type="term" value="F:single-stranded DNA binding"/>
    <property type="evidence" value="ECO:0007669"/>
    <property type="project" value="TreeGrafter"/>
</dbReference>
<dbReference type="KEGG" id="clus:A9F13_23g00319"/>
<organism evidence="7 8">
    <name type="scientific">Clavispora lusitaniae</name>
    <name type="common">Candida lusitaniae</name>
    <dbReference type="NCBI Taxonomy" id="36911"/>
    <lineage>
        <taxon>Eukaryota</taxon>
        <taxon>Fungi</taxon>
        <taxon>Dikarya</taxon>
        <taxon>Ascomycota</taxon>
        <taxon>Saccharomycotina</taxon>
        <taxon>Pichiomycetes</taxon>
        <taxon>Metschnikowiaceae</taxon>
        <taxon>Clavispora</taxon>
    </lineage>
</organism>
<comment type="caution">
    <text evidence="7">The sequence shown here is derived from an EMBL/GenBank/DDBJ whole genome shotgun (WGS) entry which is preliminary data.</text>
</comment>
<dbReference type="PANTHER" id="PTHR10507">
    <property type="entry name" value="CDC45-RELATED PROTEIN"/>
    <property type="match status" value="1"/>
</dbReference>
<dbReference type="GO" id="GO:0031261">
    <property type="term" value="C:DNA replication preinitiation complex"/>
    <property type="evidence" value="ECO:0007669"/>
    <property type="project" value="TreeGrafter"/>
</dbReference>
<evidence type="ECO:0000313" key="8">
    <source>
        <dbReference type="Proteomes" id="UP000195602"/>
    </source>
</evidence>
<keyword evidence="7" id="KW-0648">Protein biosynthesis</keyword>
<gene>
    <name evidence="7" type="ORF">A9F13_23g00319</name>
</gene>
<dbReference type="EMBL" id="LYUB02000023">
    <property type="protein sequence ID" value="OVF05425.1"/>
    <property type="molecule type" value="Genomic_DNA"/>
</dbReference>
<comment type="subcellular location">
    <subcellularLocation>
        <location evidence="1">Nucleus</location>
    </subcellularLocation>
</comment>
<evidence type="ECO:0000256" key="6">
    <source>
        <dbReference type="SAM" id="MobiDB-lite"/>
    </source>
</evidence>
<evidence type="ECO:0000256" key="1">
    <source>
        <dbReference type="ARBA" id="ARBA00004123"/>
    </source>
</evidence>
<keyword evidence="7" id="KW-0396">Initiation factor</keyword>
<dbReference type="Proteomes" id="UP000195602">
    <property type="component" value="Unassembled WGS sequence"/>
</dbReference>
<proteinExistence type="inferred from homology"/>
<sequence>MYINPGQYAQAFGEIKRTSSSHATCKLILFVSCLSIDSICTAKILTLVLKKSLVQYQLIPVAGYFDLKEQYSRLDPEVTNVILVGCGAMIDLEAFFEIDPESYVSEPRGTWDDLESSPRRSFRRKIYVVDGARPWNLDNVFGSEMVVCFDDGYIDKNLAAERDAYRVLTEEASDSEEGSDSSDGESDNEDEPEIVDAEDMENPETSNGTNAKAARRRRHASQDIVEAYYNQGTAVFAASTAIIYALLATIGETNTDHLWLAIVGAASLDRLHPHVYDKIQPLFEEEVRRLAVDAERSADTTSLTVEKDYHLFLLRHWTLYDAFFYSPVVNAKLNLWTDDGRKKLHKLFAKMGISLAVAQQQWLYMDTAVKKNLPVIFAKYLPLYGLENVVRDGFVRTFGYVGQLSAMECVEALAALLEADVPHDDADDDINAQIERKEKSWVASFWHSWDALNMTAHGASSRAVSSTLAPVGRKLKGYDLLVHGLERAKEMQQTVFRTGSSVLERKLVKNLRLYRLCVLHDGAIPDLAVFTNPTVLARLGNWLLENICELELANTADRIGALKPLVVAALDVSSDTYLVIGLAPRYPRGLDNSTKLQLAQNGGLTARLNTFSVAFQKVAATSGAKVRINSFDSSVIEVRRDDLSPFLEKLTLSGLI</sequence>
<keyword evidence="3" id="KW-0235">DNA replication</keyword>
<dbReference type="AlphaFoldDB" id="A0AA91SZU9"/>
<dbReference type="InterPro" id="IPR003874">
    <property type="entry name" value="CDC45"/>
</dbReference>
<evidence type="ECO:0000256" key="3">
    <source>
        <dbReference type="ARBA" id="ARBA00022705"/>
    </source>
</evidence>
<evidence type="ECO:0000256" key="5">
    <source>
        <dbReference type="ARBA" id="ARBA00023306"/>
    </source>
</evidence>
<keyword evidence="5" id="KW-0131">Cell cycle</keyword>
<dbReference type="Pfam" id="PF02724">
    <property type="entry name" value="CDC45"/>
    <property type="match status" value="1"/>
</dbReference>
<dbReference type="GO" id="GO:0006270">
    <property type="term" value="P:DNA replication initiation"/>
    <property type="evidence" value="ECO:0007669"/>
    <property type="project" value="InterPro"/>
</dbReference>
<evidence type="ECO:0000256" key="4">
    <source>
        <dbReference type="ARBA" id="ARBA00023242"/>
    </source>
</evidence>
<dbReference type="GO" id="GO:1902977">
    <property type="term" value="P:mitotic DNA replication preinitiation complex assembly"/>
    <property type="evidence" value="ECO:0007669"/>
    <property type="project" value="TreeGrafter"/>
</dbReference>
<reference evidence="7 8" key="1">
    <citation type="submission" date="2017-04" db="EMBL/GenBank/DDBJ databases">
        <title>Draft genome of the yeast Clavispora lusitaniae type strain CBS 6936.</title>
        <authorList>
            <person name="Durrens P."/>
            <person name="Klopp C."/>
            <person name="Biteau N."/>
            <person name="Fitton-Ouhabi V."/>
            <person name="Dementhon K."/>
            <person name="Accoceberry I."/>
            <person name="Sherman D.J."/>
            <person name="Noel T."/>
        </authorList>
    </citation>
    <scope>NUCLEOTIDE SEQUENCE [LARGE SCALE GENOMIC DNA]</scope>
    <source>
        <strain evidence="7 8">CBS 6936</strain>
    </source>
</reference>
<feature type="region of interest" description="Disordered" evidence="6">
    <location>
        <begin position="169"/>
        <end position="216"/>
    </location>
</feature>
<name>A0AA91SZU9_CLALS</name>
<dbReference type="GO" id="GO:0000727">
    <property type="term" value="P:double-strand break repair via break-induced replication"/>
    <property type="evidence" value="ECO:0007669"/>
    <property type="project" value="TreeGrafter"/>
</dbReference>
<feature type="compositionally biased region" description="Acidic residues" evidence="6">
    <location>
        <begin position="171"/>
        <end position="202"/>
    </location>
</feature>